<evidence type="ECO:0000256" key="7">
    <source>
        <dbReference type="ARBA" id="ARBA00023136"/>
    </source>
</evidence>
<keyword evidence="7 8" id="KW-0472">Membrane</keyword>
<evidence type="ECO:0000256" key="4">
    <source>
        <dbReference type="ARBA" id="ARBA00022475"/>
    </source>
</evidence>
<keyword evidence="11" id="KW-1185">Reference proteome</keyword>
<evidence type="ECO:0000313" key="10">
    <source>
        <dbReference type="EMBL" id="RXH80282.1"/>
    </source>
</evidence>
<dbReference type="Proteomes" id="UP000290289">
    <property type="component" value="Chromosome 13"/>
</dbReference>
<evidence type="ECO:0000256" key="6">
    <source>
        <dbReference type="ARBA" id="ARBA00022989"/>
    </source>
</evidence>
<sequence length="269" mass="29905">MGSSNKPVIYFGFSLLLRSLLIAASVIGVVFMLSSKQSEDWYTDSSQTYYETLSFKFTQSPAFIYYVAALSLSGLYGLITMFTSFLVILAPASSAVLVLFAIFDVVSSLALSLSLSLSLSLCLYANNRLNLNYTSKSLIKFTNDPYSRSGEYFCIVRTNIYIKIKLILGIIASATGTTGSVAYILLRGNEDFRWSDSCYAYNKFCRHLGVSFGVSLVASILLVLLLWTSVITLSKRISSKRISPPPQFQLHEALWELTGFGFRRNSEVK</sequence>
<keyword evidence="5 8" id="KW-0812">Transmembrane</keyword>
<comment type="subcellular location">
    <subcellularLocation>
        <location evidence="1 8">Cell membrane</location>
        <topology evidence="1 8">Multi-pass membrane protein</topology>
    </subcellularLocation>
</comment>
<comment type="caution">
    <text evidence="10">The sequence shown here is derived from an EMBL/GenBank/DDBJ whole genome shotgun (WGS) entry which is preliminary data.</text>
</comment>
<dbReference type="NCBIfam" id="TIGR01569">
    <property type="entry name" value="A_tha_TIGR01569"/>
    <property type="match status" value="1"/>
</dbReference>
<protein>
    <recommendedName>
        <fullName evidence="8">CASP-like protein</fullName>
    </recommendedName>
</protein>
<comment type="similarity">
    <text evidence="2 8">Belongs to the Casparian strip membrane proteins (CASP) family.</text>
</comment>
<gene>
    <name evidence="10" type="ORF">DVH24_041429</name>
</gene>
<evidence type="ECO:0000313" key="11">
    <source>
        <dbReference type="Proteomes" id="UP000290289"/>
    </source>
</evidence>
<evidence type="ECO:0000256" key="1">
    <source>
        <dbReference type="ARBA" id="ARBA00004651"/>
    </source>
</evidence>
<comment type="caution">
    <text evidence="8">Lacks conserved residue(s) required for the propagation of feature annotation.</text>
</comment>
<dbReference type="InterPro" id="IPR006459">
    <property type="entry name" value="CASP/CASPL"/>
</dbReference>
<feature type="domain" description="Casparian strip membrane protein" evidence="9">
    <location>
        <begin position="13"/>
        <end position="141"/>
    </location>
</feature>
<evidence type="ECO:0000256" key="2">
    <source>
        <dbReference type="ARBA" id="ARBA00007651"/>
    </source>
</evidence>
<keyword evidence="6 8" id="KW-1133">Transmembrane helix</keyword>
<feature type="transmembrane region" description="Helical" evidence="8">
    <location>
        <begin position="96"/>
        <end position="125"/>
    </location>
</feature>
<evidence type="ECO:0000259" key="9">
    <source>
        <dbReference type="Pfam" id="PF04535"/>
    </source>
</evidence>
<evidence type="ECO:0000256" key="8">
    <source>
        <dbReference type="RuleBase" id="RU361233"/>
    </source>
</evidence>
<dbReference type="Pfam" id="PF04535">
    <property type="entry name" value="CASP_dom"/>
    <property type="match status" value="2"/>
</dbReference>
<evidence type="ECO:0000256" key="3">
    <source>
        <dbReference type="ARBA" id="ARBA00011489"/>
    </source>
</evidence>
<reference evidence="10 11" key="1">
    <citation type="submission" date="2018-10" db="EMBL/GenBank/DDBJ databases">
        <title>A high-quality apple genome assembly.</title>
        <authorList>
            <person name="Hu J."/>
        </authorList>
    </citation>
    <scope>NUCLEOTIDE SEQUENCE [LARGE SCALE GENOMIC DNA]</scope>
    <source>
        <strain evidence="11">cv. HFTH1</strain>
        <tissue evidence="10">Young leaf</tissue>
    </source>
</reference>
<evidence type="ECO:0000256" key="5">
    <source>
        <dbReference type="ARBA" id="ARBA00022692"/>
    </source>
</evidence>
<feature type="transmembrane region" description="Helical" evidence="8">
    <location>
        <begin position="12"/>
        <end position="33"/>
    </location>
</feature>
<dbReference type="PANTHER" id="PTHR36488:SF8">
    <property type="entry name" value="CASP-LIKE PROTEIN 1U1"/>
    <property type="match status" value="1"/>
</dbReference>
<dbReference type="EMBL" id="RDQH01000339">
    <property type="protein sequence ID" value="RXH80282.1"/>
    <property type="molecule type" value="Genomic_DNA"/>
</dbReference>
<name>A0A498IDS7_MALDO</name>
<feature type="transmembrane region" description="Helical" evidence="8">
    <location>
        <begin position="166"/>
        <end position="186"/>
    </location>
</feature>
<dbReference type="AlphaFoldDB" id="A0A498IDS7"/>
<feature type="transmembrane region" description="Helical" evidence="8">
    <location>
        <begin position="212"/>
        <end position="233"/>
    </location>
</feature>
<comment type="subunit">
    <text evidence="3 8">Homodimer and heterodimers.</text>
</comment>
<feature type="domain" description="Casparian strip membrane protein" evidence="9">
    <location>
        <begin position="167"/>
        <end position="221"/>
    </location>
</feature>
<keyword evidence="4 8" id="KW-1003">Cell membrane</keyword>
<dbReference type="PANTHER" id="PTHR36488">
    <property type="entry name" value="CASP-LIKE PROTEIN 1U1"/>
    <property type="match status" value="1"/>
</dbReference>
<proteinExistence type="inferred from homology"/>
<organism evidence="10 11">
    <name type="scientific">Malus domestica</name>
    <name type="common">Apple</name>
    <name type="synonym">Pyrus malus</name>
    <dbReference type="NCBI Taxonomy" id="3750"/>
    <lineage>
        <taxon>Eukaryota</taxon>
        <taxon>Viridiplantae</taxon>
        <taxon>Streptophyta</taxon>
        <taxon>Embryophyta</taxon>
        <taxon>Tracheophyta</taxon>
        <taxon>Spermatophyta</taxon>
        <taxon>Magnoliopsida</taxon>
        <taxon>eudicotyledons</taxon>
        <taxon>Gunneridae</taxon>
        <taxon>Pentapetalae</taxon>
        <taxon>rosids</taxon>
        <taxon>fabids</taxon>
        <taxon>Rosales</taxon>
        <taxon>Rosaceae</taxon>
        <taxon>Amygdaloideae</taxon>
        <taxon>Maleae</taxon>
        <taxon>Malus</taxon>
    </lineage>
</organism>
<feature type="transmembrane region" description="Helical" evidence="8">
    <location>
        <begin position="63"/>
        <end position="90"/>
    </location>
</feature>
<accession>A0A498IDS7</accession>
<dbReference type="GO" id="GO:0005886">
    <property type="term" value="C:plasma membrane"/>
    <property type="evidence" value="ECO:0007669"/>
    <property type="project" value="UniProtKB-SubCell"/>
</dbReference>
<dbReference type="InterPro" id="IPR044173">
    <property type="entry name" value="CASPL"/>
</dbReference>
<dbReference type="InterPro" id="IPR006702">
    <property type="entry name" value="CASP_dom"/>
</dbReference>